<dbReference type="InterPro" id="IPR044925">
    <property type="entry name" value="His-Me_finger_sf"/>
</dbReference>
<evidence type="ECO:0000259" key="1">
    <source>
        <dbReference type="Pfam" id="PF13392"/>
    </source>
</evidence>
<name>A0A6M3IQ88_9ZZZZ</name>
<keyword evidence="2" id="KW-0255">Endonuclease</keyword>
<dbReference type="Pfam" id="PF13392">
    <property type="entry name" value="HNH_3"/>
    <property type="match status" value="1"/>
</dbReference>
<dbReference type="AlphaFoldDB" id="A0A6M3IQ88"/>
<dbReference type="Gene3D" id="3.90.75.20">
    <property type="match status" value="1"/>
</dbReference>
<gene>
    <name evidence="3" type="ORF">MM415A00834_0014</name>
    <name evidence="2" type="ORF">MM415B01291_0014</name>
</gene>
<keyword evidence="2" id="KW-0378">Hydrolase</keyword>
<protein>
    <submittedName>
        <fullName evidence="2">Putative homing endonuclease</fullName>
    </submittedName>
</protein>
<keyword evidence="2" id="KW-0540">Nuclease</keyword>
<sequence>MNNIGDIINGSSINKRVKDKYILQACEKCGTIRWVRLEYGQPRSKICYKCNHGDGHKTWNKYKVVYVPKDSPFRIMANSKRASVREHRLIMAEYLGRPLKAWEIVHHRNGNKEDNKIENLSLVSDDEHKQITILEKYVQLLEEQLSVLIKENDFLRGGGGNR</sequence>
<accession>A0A6M3IQ88</accession>
<reference evidence="2" key="1">
    <citation type="submission" date="2020-03" db="EMBL/GenBank/DDBJ databases">
        <title>The deep terrestrial virosphere.</title>
        <authorList>
            <person name="Holmfeldt K."/>
            <person name="Nilsson E."/>
            <person name="Simone D."/>
            <person name="Lopez-Fernandez M."/>
            <person name="Wu X."/>
            <person name="de Brujin I."/>
            <person name="Lundin D."/>
            <person name="Andersson A."/>
            <person name="Bertilsson S."/>
            <person name="Dopson M."/>
        </authorList>
    </citation>
    <scope>NUCLEOTIDE SEQUENCE</scope>
    <source>
        <strain evidence="3">MM415A00834</strain>
        <strain evidence="2">MM415B01291</strain>
    </source>
</reference>
<feature type="domain" description="HNH nuclease" evidence="1">
    <location>
        <begin position="87"/>
        <end position="129"/>
    </location>
</feature>
<evidence type="ECO:0000313" key="2">
    <source>
        <dbReference type="EMBL" id="QJA59464.1"/>
    </source>
</evidence>
<proteinExistence type="predicted"/>
<organism evidence="2">
    <name type="scientific">viral metagenome</name>
    <dbReference type="NCBI Taxonomy" id="1070528"/>
    <lineage>
        <taxon>unclassified sequences</taxon>
        <taxon>metagenomes</taxon>
        <taxon>organismal metagenomes</taxon>
    </lineage>
</organism>
<dbReference type="EMBL" id="MT142393">
    <property type="protein sequence ID" value="QJA79756.1"/>
    <property type="molecule type" value="Genomic_DNA"/>
</dbReference>
<dbReference type="SUPFAM" id="SSF54060">
    <property type="entry name" value="His-Me finger endonucleases"/>
    <property type="match status" value="1"/>
</dbReference>
<dbReference type="EMBL" id="MT141370">
    <property type="protein sequence ID" value="QJA59464.1"/>
    <property type="molecule type" value="Genomic_DNA"/>
</dbReference>
<dbReference type="InterPro" id="IPR003615">
    <property type="entry name" value="HNH_nuc"/>
</dbReference>
<dbReference type="GO" id="GO:0004519">
    <property type="term" value="F:endonuclease activity"/>
    <property type="evidence" value="ECO:0007669"/>
    <property type="project" value="UniProtKB-KW"/>
</dbReference>
<evidence type="ECO:0000313" key="3">
    <source>
        <dbReference type="EMBL" id="QJA79756.1"/>
    </source>
</evidence>